<evidence type="ECO:0000256" key="1">
    <source>
        <dbReference type="SAM" id="MobiDB-lite"/>
    </source>
</evidence>
<dbReference type="KEGG" id="mes:Meso_0654"/>
<dbReference type="AlphaFoldDB" id="Q11KM1"/>
<proteinExistence type="predicted"/>
<accession>Q11KM1</accession>
<feature type="transmembrane region" description="Helical" evidence="2">
    <location>
        <begin position="81"/>
        <end position="100"/>
    </location>
</feature>
<reference evidence="3" key="1">
    <citation type="submission" date="2006-06" db="EMBL/GenBank/DDBJ databases">
        <title>Complete sequence of chromosome of Chelativorans sp. BNC1.</title>
        <authorList>
            <consortium name="US DOE Joint Genome Institute"/>
            <person name="Copeland A."/>
            <person name="Lucas S."/>
            <person name="Lapidus A."/>
            <person name="Barry K."/>
            <person name="Detter J.C."/>
            <person name="Glavina del Rio T."/>
            <person name="Hammon N."/>
            <person name="Israni S."/>
            <person name="Dalin E."/>
            <person name="Tice H."/>
            <person name="Pitluck S."/>
            <person name="Chertkov O."/>
            <person name="Brettin T."/>
            <person name="Bruce D."/>
            <person name="Han C."/>
            <person name="Tapia R."/>
            <person name="Gilna P."/>
            <person name="Schmutz J."/>
            <person name="Larimer F."/>
            <person name="Land M."/>
            <person name="Hauser L."/>
            <person name="Kyrpides N."/>
            <person name="Mikhailova N."/>
            <person name="Richardson P."/>
        </authorList>
    </citation>
    <scope>NUCLEOTIDE SEQUENCE</scope>
    <source>
        <strain evidence="3">BNC1</strain>
    </source>
</reference>
<keyword evidence="2" id="KW-0472">Membrane</keyword>
<feature type="compositionally biased region" description="Basic and acidic residues" evidence="1">
    <location>
        <begin position="148"/>
        <end position="165"/>
    </location>
</feature>
<organism evidence="3">
    <name type="scientific">Chelativorans sp. (strain BNC1)</name>
    <dbReference type="NCBI Taxonomy" id="266779"/>
    <lineage>
        <taxon>Bacteria</taxon>
        <taxon>Pseudomonadati</taxon>
        <taxon>Pseudomonadota</taxon>
        <taxon>Alphaproteobacteria</taxon>
        <taxon>Hyphomicrobiales</taxon>
        <taxon>Phyllobacteriaceae</taxon>
        <taxon>Chelativorans</taxon>
    </lineage>
</organism>
<feature type="transmembrane region" description="Helical" evidence="2">
    <location>
        <begin position="106"/>
        <end position="127"/>
    </location>
</feature>
<keyword evidence="2" id="KW-1133">Transmembrane helix</keyword>
<dbReference type="EMBL" id="CP000390">
    <property type="protein sequence ID" value="ABG62054.1"/>
    <property type="molecule type" value="Genomic_DNA"/>
</dbReference>
<evidence type="ECO:0000256" key="2">
    <source>
        <dbReference type="SAM" id="Phobius"/>
    </source>
</evidence>
<keyword evidence="2" id="KW-0812">Transmembrane</keyword>
<gene>
    <name evidence="3" type="ordered locus">Meso_0654</name>
</gene>
<evidence type="ECO:0000313" key="3">
    <source>
        <dbReference type="EMBL" id="ABG62054.1"/>
    </source>
</evidence>
<name>Q11KM1_CHESB</name>
<feature type="region of interest" description="Disordered" evidence="1">
    <location>
        <begin position="134"/>
        <end position="165"/>
    </location>
</feature>
<protein>
    <submittedName>
        <fullName evidence="3">Uncharacterized protein</fullName>
    </submittedName>
</protein>
<sequence>MRRSMIGRLFLYFAVQRSFEAYRRRRLAARDLLAFMYTDIVPKLRCQAAGDNNYGDARNRPLRSVFSEVDLQGGTMSLPKFAIGMIFVIVVVAILSLVDSAPVGSIALRAVFCAVVLQLGYFLYILGRVALQSRKRREPELPESASPEEPRAAKENFPYERPLSR</sequence>
<dbReference type="HOGENOM" id="CLU_1607907_0_0_5"/>